<gene>
    <name evidence="1" type="ORF">FRZ67_10825</name>
</gene>
<dbReference type="KEGG" id="pgin:FRZ67_10825"/>
<dbReference type="Proteomes" id="UP000321533">
    <property type="component" value="Chromosome"/>
</dbReference>
<dbReference type="AlphaFoldDB" id="A0A5B8V9E6"/>
<dbReference type="RefSeq" id="WP_147189572.1">
    <property type="nucleotide sequence ID" value="NZ_CP042435.1"/>
</dbReference>
<organism evidence="1 2">
    <name type="scientific">Panacibacter ginsenosidivorans</name>
    <dbReference type="NCBI Taxonomy" id="1813871"/>
    <lineage>
        <taxon>Bacteria</taxon>
        <taxon>Pseudomonadati</taxon>
        <taxon>Bacteroidota</taxon>
        <taxon>Chitinophagia</taxon>
        <taxon>Chitinophagales</taxon>
        <taxon>Chitinophagaceae</taxon>
        <taxon>Panacibacter</taxon>
    </lineage>
</organism>
<evidence type="ECO:0000313" key="1">
    <source>
        <dbReference type="EMBL" id="QEC67765.1"/>
    </source>
</evidence>
<evidence type="ECO:0008006" key="3">
    <source>
        <dbReference type="Google" id="ProtNLM"/>
    </source>
</evidence>
<accession>A0A5B8V9E6</accession>
<dbReference type="OrthoDB" id="1098580at2"/>
<protein>
    <recommendedName>
        <fullName evidence="3">Outer membrane protein beta-barrel domain-containing protein</fullName>
    </recommendedName>
</protein>
<name>A0A5B8V9E6_9BACT</name>
<keyword evidence="2" id="KW-1185">Reference proteome</keyword>
<sequence length="237" mass="26839">MTQHKIDTNNILNAGKIVDVDYSATFVINKLKMNNKHLLLAFGIMITTLVQAQRPATYDAEESKQSGFSTNRIFVGGSINLGFSSYSFQAGAVPEIGYSITDWLDAGLGINLNYSSERADYYYNGNVRYRNFNYGGGPFVRIYPIRFLFVQTQFEHNWLKQNAKDMNTGYEYKATYGSNSFIAGIGYTQRIVGQSSFYTMIGLDLLTDKNSPYRDYNGSAYPIIRAGFNFYLKPSKR</sequence>
<evidence type="ECO:0000313" key="2">
    <source>
        <dbReference type="Proteomes" id="UP000321533"/>
    </source>
</evidence>
<proteinExistence type="predicted"/>
<reference evidence="1 2" key="1">
    <citation type="journal article" date="2016" name="Int. J. Syst. Evol. Microbiol.">
        <title>Panacibacter ginsenosidivorans gen. nov., sp. nov., with ginsenoside converting activity isolated from soil of a ginseng field.</title>
        <authorList>
            <person name="Siddiqi M.Z."/>
            <person name="Muhammad Shafi S."/>
            <person name="Choi K.D."/>
            <person name="Im W.T."/>
        </authorList>
    </citation>
    <scope>NUCLEOTIDE SEQUENCE [LARGE SCALE GENOMIC DNA]</scope>
    <source>
        <strain evidence="1 2">Gsoil1550</strain>
    </source>
</reference>
<dbReference type="EMBL" id="CP042435">
    <property type="protein sequence ID" value="QEC67765.1"/>
    <property type="molecule type" value="Genomic_DNA"/>
</dbReference>